<feature type="compositionally biased region" description="Low complexity" evidence="2">
    <location>
        <begin position="435"/>
        <end position="444"/>
    </location>
</feature>
<keyword evidence="4" id="KW-1185">Reference proteome</keyword>
<organism evidence="3 4">
    <name type="scientific">Arxiozyma heterogenica</name>
    <dbReference type="NCBI Taxonomy" id="278026"/>
    <lineage>
        <taxon>Eukaryota</taxon>
        <taxon>Fungi</taxon>
        <taxon>Dikarya</taxon>
        <taxon>Ascomycota</taxon>
        <taxon>Saccharomycotina</taxon>
        <taxon>Saccharomycetes</taxon>
        <taxon>Saccharomycetales</taxon>
        <taxon>Saccharomycetaceae</taxon>
        <taxon>Arxiozyma</taxon>
    </lineage>
</organism>
<name>A0AAN7ZXK8_9SACH</name>
<comment type="caution">
    <text evidence="3">The sequence shown here is derived from an EMBL/GenBank/DDBJ whole genome shotgun (WGS) entry which is preliminary data.</text>
</comment>
<feature type="region of interest" description="Disordered" evidence="2">
    <location>
        <begin position="326"/>
        <end position="393"/>
    </location>
</feature>
<feature type="compositionally biased region" description="Basic and acidic residues" evidence="2">
    <location>
        <begin position="709"/>
        <end position="718"/>
    </location>
</feature>
<protein>
    <submittedName>
        <fullName evidence="3">Uncharacterized protein</fullName>
    </submittedName>
</protein>
<keyword evidence="1" id="KW-0175">Coiled coil</keyword>
<feature type="region of interest" description="Disordered" evidence="2">
    <location>
        <begin position="1"/>
        <end position="20"/>
    </location>
</feature>
<evidence type="ECO:0000256" key="1">
    <source>
        <dbReference type="SAM" id="Coils"/>
    </source>
</evidence>
<feature type="coiled-coil region" evidence="1">
    <location>
        <begin position="916"/>
        <end position="943"/>
    </location>
</feature>
<reference evidence="4" key="1">
    <citation type="submission" date="2023-07" db="EMBL/GenBank/DDBJ databases">
        <title>A draft genome of Kazachstania heterogenica Y-27499.</title>
        <authorList>
            <person name="Donic C."/>
            <person name="Kralova J.S."/>
            <person name="Fidel L."/>
            <person name="Ben-Dor S."/>
            <person name="Jung S."/>
        </authorList>
    </citation>
    <scope>NUCLEOTIDE SEQUENCE [LARGE SCALE GENOMIC DNA]</scope>
    <source>
        <strain evidence="4">Y27499</strain>
    </source>
</reference>
<feature type="compositionally biased region" description="Low complexity" evidence="2">
    <location>
        <begin position="693"/>
        <end position="704"/>
    </location>
</feature>
<feature type="region of interest" description="Disordered" evidence="2">
    <location>
        <begin position="693"/>
        <end position="780"/>
    </location>
</feature>
<feature type="compositionally biased region" description="Polar residues" evidence="2">
    <location>
        <begin position="758"/>
        <end position="771"/>
    </location>
</feature>
<evidence type="ECO:0000313" key="3">
    <source>
        <dbReference type="EMBL" id="KAK5779266.1"/>
    </source>
</evidence>
<accession>A0AAN7ZXK8</accession>
<feature type="compositionally biased region" description="Low complexity" evidence="2">
    <location>
        <begin position="406"/>
        <end position="426"/>
    </location>
</feature>
<feature type="compositionally biased region" description="Polar residues" evidence="2">
    <location>
        <begin position="719"/>
        <end position="731"/>
    </location>
</feature>
<feature type="region of interest" description="Disordered" evidence="2">
    <location>
        <begin position="126"/>
        <end position="155"/>
    </location>
</feature>
<evidence type="ECO:0000256" key="2">
    <source>
        <dbReference type="SAM" id="MobiDB-lite"/>
    </source>
</evidence>
<proteinExistence type="predicted"/>
<feature type="region of interest" description="Disordered" evidence="2">
    <location>
        <begin position="406"/>
        <end position="444"/>
    </location>
</feature>
<dbReference type="Proteomes" id="UP001306508">
    <property type="component" value="Unassembled WGS sequence"/>
</dbReference>
<gene>
    <name evidence="3" type="ORF">RI543_003154</name>
</gene>
<feature type="compositionally biased region" description="Low complexity" evidence="2">
    <location>
        <begin position="9"/>
        <end position="20"/>
    </location>
</feature>
<dbReference type="EMBL" id="JAWIZZ010000047">
    <property type="protein sequence ID" value="KAK5779266.1"/>
    <property type="molecule type" value="Genomic_DNA"/>
</dbReference>
<feature type="compositionally biased region" description="Polar residues" evidence="2">
    <location>
        <begin position="336"/>
        <end position="393"/>
    </location>
</feature>
<dbReference type="AlphaFoldDB" id="A0AAN7ZXK8"/>
<evidence type="ECO:0000313" key="4">
    <source>
        <dbReference type="Proteomes" id="UP001306508"/>
    </source>
</evidence>
<sequence>MDFMTKGNQFSSQQQPQTQLHHSVQYNIRNNLLNGNIGNIDITKETPIDVSNNNNFIQNQQFQNYNNIPVTQQPPNVPFNNNYNSNNIQPTIQYRNKPMPTKQEKRTHSLNQKSITNFFKGKNHSGFGFGTNKSKKQNHSNSYGGKNSADGDDDDDVFIDDPNSSTLTFHDIQKYGFKNGDKLNVTEDTTPLIPTLVTKQTSNMTNTEYRKFLNTQKKNVLNALNNQNKLSSPTLATSQQNMMNSNIDGFSNNQLQSRAMSLQNGYNSGNPYLMQRQQQFQQWNGMSYNGVNQSNSNIPNTVGPRANSLMTGGIQHMRYFNQQQHQGNNIGYPRTMSLTNNPQQPQNKENIPNNPYKQQQFINNRPDTSDMNQQMQSQYRTMSLQQGPTKNTQQFVSNTNTTIFQQSQFQPSPQQSSLQQQQHPQQLVERQVTGQKQSQHQLQQQDQISIENDSINNKVNTSNNIINSNVLNINDTLDSQKGISSANISQTNNGETNIPLNGVNSLNIPSVNEEEEEQRNKQILQINPNINKPKLNIIKLSKPKQEELLQKENIANDSIKEINQTLVSDKTNQKNSMFQEPDLRPSSLLQEGLNSLSLNDNNARDSTITQVSSFSVSPIKQQEGYNQSIYKLANGTDSKAFVTAEEFPSLNYNNNITYNINEINRSTIEAKINSRRISAIAIAPASKRISIYKNPSSSASSASSTVSEKLNKTGERIQETSPSTVTASKTDANTDRDDQTSTTEVDTANIDDAFAHKSSPTTPTHDTVTPQSKDKEKNSDNFVFDNTLYSPYEDITQTAPKILYISKDQMGLLNENKRLMKELTLLSTELAESIKRETLLEDKIQNMKQFNEFNNQPQRNSTISTSPIAYTDFETELRRKSSKIVELIQALNEERMKRFISEEQLLLKENGASPSCLDLIKKINDLENKLQLKENAINDLKSALSNL</sequence>